<evidence type="ECO:0000313" key="1">
    <source>
        <dbReference type="EMBL" id="PZN79900.1"/>
    </source>
</evidence>
<proteinExistence type="predicted"/>
<evidence type="ECO:0000313" key="2">
    <source>
        <dbReference type="Proteomes" id="UP000249396"/>
    </source>
</evidence>
<name>A0A2W4SXL3_9GAMM</name>
<dbReference type="AlphaFoldDB" id="A0A2W4SXL3"/>
<organism evidence="1 2">
    <name type="scientific">Candidatus Methylumidiphilus alinenensis</name>
    <dbReference type="NCBI Taxonomy" id="2202197"/>
    <lineage>
        <taxon>Bacteria</taxon>
        <taxon>Pseudomonadati</taxon>
        <taxon>Pseudomonadota</taxon>
        <taxon>Gammaproteobacteria</taxon>
        <taxon>Methylococcales</taxon>
        <taxon>Candidatus Methylumidiphilus</taxon>
    </lineage>
</organism>
<sequence>MNAVIKPIALINESATNILIKEMGVIDTIRFINQFTTGHGNYTEERRKMVDTMTLDEIIAGIDAMNKA</sequence>
<reference evidence="1 2" key="1">
    <citation type="journal article" date="2018" name="Aquat. Microb. Ecol.">
        <title>Gammaproteobacterial methanotrophs dominate.</title>
        <authorList>
            <person name="Rissanen A.J."/>
            <person name="Saarenheimo J."/>
            <person name="Tiirola M."/>
            <person name="Peura S."/>
            <person name="Aalto S.L."/>
            <person name="Karvinen A."/>
            <person name="Nykanen H."/>
        </authorList>
    </citation>
    <scope>NUCLEOTIDE SEQUENCE [LARGE SCALE GENOMIC DNA]</scope>
    <source>
        <strain evidence="1">AMbin10</strain>
    </source>
</reference>
<protein>
    <submittedName>
        <fullName evidence="1">Uncharacterized protein</fullName>
    </submittedName>
</protein>
<dbReference type="EMBL" id="QJPH01000291">
    <property type="protein sequence ID" value="PZN79900.1"/>
    <property type="molecule type" value="Genomic_DNA"/>
</dbReference>
<dbReference type="Proteomes" id="UP000249396">
    <property type="component" value="Unassembled WGS sequence"/>
</dbReference>
<comment type="caution">
    <text evidence="1">The sequence shown here is derived from an EMBL/GenBank/DDBJ whole genome shotgun (WGS) entry which is preliminary data.</text>
</comment>
<accession>A0A2W4SXL3</accession>
<gene>
    <name evidence="1" type="ORF">DM484_10655</name>
</gene>